<dbReference type="PANTHER" id="PTHR43130:SF15">
    <property type="entry name" value="THIJ_PFPI FAMILY PROTEIN (AFU_ORTHOLOGUE AFUA_5G14240)"/>
    <property type="match status" value="1"/>
</dbReference>
<dbReference type="InterPro" id="IPR002818">
    <property type="entry name" value="DJ-1/PfpI"/>
</dbReference>
<dbReference type="SUPFAM" id="SSF52317">
    <property type="entry name" value="Class I glutamine amidotransferase-like"/>
    <property type="match status" value="1"/>
</dbReference>
<dbReference type="OrthoDB" id="543156at2759"/>
<dbReference type="PANTHER" id="PTHR43130">
    <property type="entry name" value="ARAC-FAMILY TRANSCRIPTIONAL REGULATOR"/>
    <property type="match status" value="1"/>
</dbReference>
<protein>
    <submittedName>
        <fullName evidence="2">DJ-1 protein-PfpI domain-containing protein</fullName>
    </submittedName>
</protein>
<dbReference type="RefSeq" id="XP_037220893.1">
    <property type="nucleotide sequence ID" value="XM_037362972.1"/>
</dbReference>
<reference evidence="2" key="1">
    <citation type="submission" date="2020-05" db="EMBL/GenBank/DDBJ databases">
        <title>Mycena genomes resolve the evolution of fungal bioluminescence.</title>
        <authorList>
            <person name="Tsai I.J."/>
        </authorList>
    </citation>
    <scope>NUCLEOTIDE SEQUENCE</scope>
    <source>
        <strain evidence="2">171206Taipei</strain>
    </source>
</reference>
<evidence type="ECO:0000259" key="1">
    <source>
        <dbReference type="Pfam" id="PF01965"/>
    </source>
</evidence>
<feature type="domain" description="DJ-1/PfpI" evidence="1">
    <location>
        <begin position="7"/>
        <end position="183"/>
    </location>
</feature>
<name>A0A8H6SR24_9AGAR</name>
<dbReference type="Pfam" id="PF01965">
    <property type="entry name" value="DJ-1_PfpI"/>
    <property type="match status" value="1"/>
</dbReference>
<proteinExistence type="predicted"/>
<comment type="caution">
    <text evidence="2">The sequence shown here is derived from an EMBL/GenBank/DDBJ whole genome shotgun (WGS) entry which is preliminary data.</text>
</comment>
<dbReference type="Gene3D" id="3.40.50.880">
    <property type="match status" value="1"/>
</dbReference>
<dbReference type="InterPro" id="IPR052158">
    <property type="entry name" value="INH-QAR"/>
</dbReference>
<organism evidence="2 3">
    <name type="scientific">Mycena indigotica</name>
    <dbReference type="NCBI Taxonomy" id="2126181"/>
    <lineage>
        <taxon>Eukaryota</taxon>
        <taxon>Fungi</taxon>
        <taxon>Dikarya</taxon>
        <taxon>Basidiomycota</taxon>
        <taxon>Agaricomycotina</taxon>
        <taxon>Agaricomycetes</taxon>
        <taxon>Agaricomycetidae</taxon>
        <taxon>Agaricales</taxon>
        <taxon>Marasmiineae</taxon>
        <taxon>Mycenaceae</taxon>
        <taxon>Mycena</taxon>
    </lineage>
</organism>
<accession>A0A8H6SR24</accession>
<dbReference type="GeneID" id="59345488"/>
<dbReference type="InterPro" id="IPR029062">
    <property type="entry name" value="Class_I_gatase-like"/>
</dbReference>
<dbReference type="AlphaFoldDB" id="A0A8H6SR24"/>
<sequence length="241" mass="26360">MPDVLSIAVCMPDGVTLSDFIPPMEILAMVNLADHPEKGTDLREAMGGDLPIRFTIDYLAASSESVVPLLGSLLPSIKPTLSYGDALEKGKQFDILWVPAGRNPNFATGAHPFPEIELAFIKQQALKARYVMSVCTGAHQLALAGVLSGKRATTNKQFFKGIVSTSPQDITWIAKARWVVDGKQCFLSLSKTFIEQLTNKKVTQKLRGAVEIPEVSGNDDEFADFWGLLQSEVPYEMNVCE</sequence>
<dbReference type="EMBL" id="JACAZF010000005">
    <property type="protein sequence ID" value="KAF7303921.1"/>
    <property type="molecule type" value="Genomic_DNA"/>
</dbReference>
<evidence type="ECO:0000313" key="2">
    <source>
        <dbReference type="EMBL" id="KAF7303921.1"/>
    </source>
</evidence>
<gene>
    <name evidence="2" type="ORF">MIND_00622600</name>
</gene>
<dbReference type="Proteomes" id="UP000636479">
    <property type="component" value="Unassembled WGS sequence"/>
</dbReference>
<keyword evidence="3" id="KW-1185">Reference proteome</keyword>
<evidence type="ECO:0000313" key="3">
    <source>
        <dbReference type="Proteomes" id="UP000636479"/>
    </source>
</evidence>